<dbReference type="NCBIfam" id="TIGR04474">
    <property type="entry name" value="tcm_partner"/>
    <property type="match status" value="1"/>
</dbReference>
<organism evidence="1 2">
    <name type="scientific">Agrobacterium tumefaciens</name>
    <dbReference type="NCBI Taxonomy" id="358"/>
    <lineage>
        <taxon>Bacteria</taxon>
        <taxon>Pseudomonadati</taxon>
        <taxon>Pseudomonadota</taxon>
        <taxon>Alphaproteobacteria</taxon>
        <taxon>Hyphomicrobiales</taxon>
        <taxon>Rhizobiaceae</taxon>
        <taxon>Rhizobium/Agrobacterium group</taxon>
        <taxon>Agrobacterium</taxon>
        <taxon>Agrobacterium tumefaciens complex</taxon>
    </lineage>
</organism>
<gene>
    <name evidence="1" type="primary">tcmP</name>
    <name evidence="1" type="ORF">G6M86_29545</name>
</gene>
<accession>A0AAJ4TDT0</accession>
<geneLocation type="plasmid" evidence="1 2">
    <name>pQ15_94_5</name>
</geneLocation>
<sequence length="419" mass="47724">MVVKSYTFSQGAKLDDHTKQKHKILRQYFERYLAVRCQLPQQSKFRLAIVDGFAGGGRYEEGSPGSPIIFTEALIEATKSFNVRRAADKMAELSIECLLVLNDEDTPTLEFLKSQMAPLLAALKDTVPKLYLKVVYLNQEFETAYPEIKTLLETGRYPNVIFNLDQCGDVQVQRATLADIMTSFRSAEIFYTFMITSLLAFLQKGNPARYRARLAHLDLTPEAISSLGDQMSNQAWLGCAERVVFDAFRGCAAFVSPFSINNPEGWRYWLIHFANNYRARQEYNNVLHRNSTTQAHFGRSGLRMLSYNVSDPSTGLYLFEEADRGRARDQLHDDIPRLVNEYGDAIRVRDFYRGVYNMTPAHADDIHASVMMNTDLEVITEAGGARRATNTITPNDVLRLKPQRSFFPMFLEADEKARK</sequence>
<dbReference type="RefSeq" id="WP_333723110.1">
    <property type="nucleotide sequence ID" value="NZ_CP049222.1"/>
</dbReference>
<evidence type="ECO:0000313" key="1">
    <source>
        <dbReference type="EMBL" id="QTG17430.1"/>
    </source>
</evidence>
<dbReference type="AlphaFoldDB" id="A0AAJ4TDT0"/>
<dbReference type="InterPro" id="IPR031009">
    <property type="entry name" value="Tcm_partner"/>
</dbReference>
<keyword evidence="1" id="KW-0614">Plasmid</keyword>
<evidence type="ECO:0000313" key="2">
    <source>
        <dbReference type="Proteomes" id="UP000663946"/>
    </source>
</evidence>
<proteinExistence type="predicted"/>
<name>A0AAJ4TDT0_AGRTU</name>
<dbReference type="EMBL" id="CP049222">
    <property type="protein sequence ID" value="QTG17430.1"/>
    <property type="molecule type" value="Genomic_DNA"/>
</dbReference>
<protein>
    <submittedName>
        <fullName evidence="1">Three-Cys-motif partner protein TcmP</fullName>
    </submittedName>
</protein>
<reference evidence="1" key="1">
    <citation type="submission" date="2020-02" db="EMBL/GenBank/DDBJ databases">
        <title>Unexpected conservation and global transmission of agrobacterial virulence plasmids.</title>
        <authorList>
            <person name="Weisberg A.J."/>
            <person name="Davis E.W. II"/>
            <person name="Tabima J.R."/>
            <person name="Belcher M.S."/>
            <person name="Miller M."/>
            <person name="Kuo C.-H."/>
            <person name="Loper J.E."/>
            <person name="Grunwald N.J."/>
            <person name="Putnam M.L."/>
            <person name="Chang J.H."/>
        </authorList>
    </citation>
    <scope>NUCLEOTIDE SEQUENCE</scope>
    <source>
        <strain evidence="1">Q15/94</strain>
        <plasmid evidence="1">pQ15_94_5</plasmid>
    </source>
</reference>
<dbReference type="Proteomes" id="UP000663946">
    <property type="component" value="Plasmid pQ15_94_5"/>
</dbReference>